<evidence type="ECO:0000256" key="1">
    <source>
        <dbReference type="SAM" id="Coils"/>
    </source>
</evidence>
<keyword evidence="4" id="KW-1185">Reference proteome</keyword>
<proteinExistence type="predicted"/>
<protein>
    <submittedName>
        <fullName evidence="3">Uncharacterized protein</fullName>
    </submittedName>
</protein>
<feature type="compositionally biased region" description="Polar residues" evidence="2">
    <location>
        <begin position="487"/>
        <end position="499"/>
    </location>
</feature>
<sequence length="524" mass="55880">MAATRRGRASGGFASGEHRCVVRELARADATVLRVERTRGKQRRARRPPWHRSVGTANTCAQREGAKARAAIVGSSKRFFATTLQRCERNGQKRDATVGNNWFSGYARMRRLAVALACLLAGTLVSTRRGDAATAEAGANIGAASILCEAALQADAIRQKAKELPCVAVKEKLEATLNSVPEEVWADALSNSGWLKARTLQVVGNWKRGTPLDGFCGGIHNADQPGVCAAVRDLATCTDHRTRAAKSARKAVDPNVTEEQDGWARQTENTAREAANAKNLTLGATLVYLCRGVAGRNPCFAKGAVPAELATILELGGEIAAQKVEEVWPKAKTALCRAPRADRNVRRTIGRFWAQVQSRGNGENTHPTFGECERYAGANNDKGCLEYGAENTTDVFWMKTLLDAEDALLEAEKALAAANRTLDAVTRLSENAQDKHEALVAALTRENGAQARDADEAPQSAGASAETATKGDAQRDSGATTRKDTTGEASSAETQSSTDSAHFGCLGVQLAAGMTTFAGRHAEH</sequence>
<gene>
    <name evidence="3" type="ORF">TvY486_0005890</name>
</gene>
<name>F9WKD9_TRYVY</name>
<organism evidence="3 4">
    <name type="scientific">Trypanosoma vivax (strain Y486)</name>
    <dbReference type="NCBI Taxonomy" id="1055687"/>
    <lineage>
        <taxon>Eukaryota</taxon>
        <taxon>Discoba</taxon>
        <taxon>Euglenozoa</taxon>
        <taxon>Kinetoplastea</taxon>
        <taxon>Metakinetoplastina</taxon>
        <taxon>Trypanosomatida</taxon>
        <taxon>Trypanosomatidae</taxon>
        <taxon>Trypanosoma</taxon>
        <taxon>Duttonella</taxon>
    </lineage>
</organism>
<evidence type="ECO:0000313" key="4">
    <source>
        <dbReference type="Proteomes" id="UP000009027"/>
    </source>
</evidence>
<feature type="compositionally biased region" description="Basic residues" evidence="2">
    <location>
        <begin position="40"/>
        <end position="50"/>
    </location>
</feature>
<dbReference type="Proteomes" id="UP000009027">
    <property type="component" value="Unassembled WGS sequence"/>
</dbReference>
<feature type="coiled-coil region" evidence="1">
    <location>
        <begin position="401"/>
        <end position="435"/>
    </location>
</feature>
<feature type="region of interest" description="Disordered" evidence="2">
    <location>
        <begin position="448"/>
        <end position="499"/>
    </location>
</feature>
<reference evidence="3 4" key="1">
    <citation type="journal article" date="2012" name="Proc. Natl. Acad. Sci. U.S.A.">
        <title>Antigenic diversity is generated by distinct evolutionary mechanisms in African trypanosome species.</title>
        <authorList>
            <person name="Jackson A.P."/>
            <person name="Berry A."/>
            <person name="Aslett M."/>
            <person name="Allison H.C."/>
            <person name="Burton P."/>
            <person name="Vavrova-Anderson J."/>
            <person name="Brown R."/>
            <person name="Browne H."/>
            <person name="Corton N."/>
            <person name="Hauser H."/>
            <person name="Gamble J."/>
            <person name="Gilderthorp R."/>
            <person name="Marcello L."/>
            <person name="McQuillan J."/>
            <person name="Otto T.D."/>
            <person name="Quail M.A."/>
            <person name="Sanders M.J."/>
            <person name="van Tonder A."/>
            <person name="Ginger M.L."/>
            <person name="Field M.C."/>
            <person name="Barry J.D."/>
            <person name="Hertz-Fowler C."/>
            <person name="Berriman M."/>
        </authorList>
    </citation>
    <scope>NUCLEOTIDE SEQUENCE</scope>
    <source>
        <strain evidence="3 4">Y486</strain>
    </source>
</reference>
<evidence type="ECO:0000313" key="3">
    <source>
        <dbReference type="EMBL" id="CCD17959.1"/>
    </source>
</evidence>
<dbReference type="VEuPathDB" id="TriTrypDB:TvY486_0005890"/>
<keyword evidence="1" id="KW-0175">Coiled coil</keyword>
<dbReference type="EMBL" id="CAEX01000099">
    <property type="protein sequence ID" value="CCD17959.1"/>
    <property type="molecule type" value="Genomic_DNA"/>
</dbReference>
<dbReference type="AlphaFoldDB" id="F9WKD9"/>
<accession>F9WKD9</accession>
<feature type="region of interest" description="Disordered" evidence="2">
    <location>
        <begin position="38"/>
        <end position="58"/>
    </location>
</feature>
<evidence type="ECO:0000256" key="2">
    <source>
        <dbReference type="SAM" id="MobiDB-lite"/>
    </source>
</evidence>